<keyword evidence="3 9" id="KW-0963">Cytoplasm</keyword>
<dbReference type="PROSITE" id="PS01011">
    <property type="entry name" value="FOLYLPOLYGLU_SYNT_1"/>
    <property type="match status" value="1"/>
</dbReference>
<dbReference type="InterPro" id="IPR036615">
    <property type="entry name" value="Mur_ligase_C_dom_sf"/>
</dbReference>
<evidence type="ECO:0000256" key="9">
    <source>
        <dbReference type="HAMAP-Rule" id="MF_00639"/>
    </source>
</evidence>
<dbReference type="STRING" id="454194.PYK22_03130"/>
<dbReference type="GO" id="GO:0005737">
    <property type="term" value="C:cytoplasm"/>
    <property type="evidence" value="ECO:0007669"/>
    <property type="project" value="UniProtKB-SubCell"/>
</dbReference>
<dbReference type="AlphaFoldDB" id="A0A0B6X1B5"/>
<reference evidence="13 14" key="1">
    <citation type="submission" date="2013-12" db="EMBL/GenBank/DDBJ databases">
        <authorList>
            <person name="Stott M."/>
        </authorList>
    </citation>
    <scope>NUCLEOTIDE SEQUENCE [LARGE SCALE GENOMIC DNA]</scope>
    <source>
        <strain evidence="13 14">K22</strain>
    </source>
</reference>
<evidence type="ECO:0000256" key="5">
    <source>
        <dbReference type="ARBA" id="ARBA00022618"/>
    </source>
</evidence>
<dbReference type="SUPFAM" id="SSF51984">
    <property type="entry name" value="MurCD N-terminal domain"/>
    <property type="match status" value="1"/>
</dbReference>
<dbReference type="OrthoDB" id="9809796at2"/>
<evidence type="ECO:0000259" key="12">
    <source>
        <dbReference type="Pfam" id="PF08245"/>
    </source>
</evidence>
<dbReference type="InterPro" id="IPR013221">
    <property type="entry name" value="Mur_ligase_cen"/>
</dbReference>
<evidence type="ECO:0000256" key="1">
    <source>
        <dbReference type="ARBA" id="ARBA00004496"/>
    </source>
</evidence>
<dbReference type="Pfam" id="PF02875">
    <property type="entry name" value="Mur_ligase_C"/>
    <property type="match status" value="1"/>
</dbReference>
<dbReference type="Proteomes" id="UP000031518">
    <property type="component" value="Unassembled WGS sequence"/>
</dbReference>
<dbReference type="Pfam" id="PF21799">
    <property type="entry name" value="MurD-like_N"/>
    <property type="match status" value="1"/>
</dbReference>
<organism evidence="13 14">
    <name type="scientific">Pyrinomonas methylaliphatogenes</name>
    <dbReference type="NCBI Taxonomy" id="454194"/>
    <lineage>
        <taxon>Bacteria</taxon>
        <taxon>Pseudomonadati</taxon>
        <taxon>Acidobacteriota</taxon>
        <taxon>Blastocatellia</taxon>
        <taxon>Blastocatellales</taxon>
        <taxon>Pyrinomonadaceae</taxon>
        <taxon>Pyrinomonas</taxon>
    </lineage>
</organism>
<evidence type="ECO:0000256" key="8">
    <source>
        <dbReference type="ARBA" id="ARBA00023306"/>
    </source>
</evidence>
<keyword evidence="5 9" id="KW-0132">Cell division</keyword>
<keyword evidence="9 10" id="KW-0961">Cell wall biogenesis/degradation</keyword>
<dbReference type="Gene3D" id="3.90.190.20">
    <property type="entry name" value="Mur ligase, C-terminal domain"/>
    <property type="match status" value="1"/>
</dbReference>
<evidence type="ECO:0000256" key="3">
    <source>
        <dbReference type="ARBA" id="ARBA00022490"/>
    </source>
</evidence>
<keyword evidence="6 9" id="KW-0547">Nucleotide-binding</keyword>
<dbReference type="GO" id="GO:0009252">
    <property type="term" value="P:peptidoglycan biosynthetic process"/>
    <property type="evidence" value="ECO:0007669"/>
    <property type="project" value="UniProtKB-UniRule"/>
</dbReference>
<dbReference type="GO" id="GO:0051301">
    <property type="term" value="P:cell division"/>
    <property type="evidence" value="ECO:0007669"/>
    <property type="project" value="UniProtKB-KW"/>
</dbReference>
<reference evidence="13 14" key="2">
    <citation type="submission" date="2015-01" db="EMBL/GenBank/DDBJ databases">
        <title>Complete genome sequence of Pyrinomonas methylaliphatogenes type strain K22T.</title>
        <authorList>
            <person name="Lee K.C.Y."/>
            <person name="Power J.F."/>
            <person name="Dunfield P.F."/>
            <person name="Morgan X.C."/>
            <person name="Huttenhower C."/>
            <person name="Stott M.B."/>
        </authorList>
    </citation>
    <scope>NUCLEOTIDE SEQUENCE [LARGE SCALE GENOMIC DNA]</scope>
    <source>
        <strain evidence="13 14">K22</strain>
    </source>
</reference>
<dbReference type="SUPFAM" id="SSF53623">
    <property type="entry name" value="MurD-like peptide ligases, catalytic domain"/>
    <property type="match status" value="1"/>
</dbReference>
<evidence type="ECO:0000313" key="14">
    <source>
        <dbReference type="Proteomes" id="UP000031518"/>
    </source>
</evidence>
<comment type="pathway">
    <text evidence="2 9 10">Cell wall biogenesis; peptidoglycan biosynthesis.</text>
</comment>
<comment type="function">
    <text evidence="9 10">Cell wall formation. Catalyzes the addition of glutamate to the nucleotide precursor UDP-N-acetylmuramoyl-L-alanine (UMA).</text>
</comment>
<dbReference type="GO" id="GO:0004326">
    <property type="term" value="F:tetrahydrofolylpolyglutamate synthase activity"/>
    <property type="evidence" value="ECO:0007669"/>
    <property type="project" value="InterPro"/>
</dbReference>
<dbReference type="GO" id="GO:0008764">
    <property type="term" value="F:UDP-N-acetylmuramoylalanine-D-glutamate ligase activity"/>
    <property type="evidence" value="ECO:0007669"/>
    <property type="project" value="UniProtKB-UniRule"/>
</dbReference>
<evidence type="ECO:0000256" key="6">
    <source>
        <dbReference type="ARBA" id="ARBA00022741"/>
    </source>
</evidence>
<evidence type="ECO:0000256" key="7">
    <source>
        <dbReference type="ARBA" id="ARBA00022840"/>
    </source>
</evidence>
<dbReference type="InterPro" id="IPR018109">
    <property type="entry name" value="Folylpolyglutamate_synth_CS"/>
</dbReference>
<name>A0A0B6X1B5_9BACT</name>
<keyword evidence="9 10" id="KW-0133">Cell shape</keyword>
<dbReference type="Pfam" id="PF08245">
    <property type="entry name" value="Mur_ligase_M"/>
    <property type="match status" value="1"/>
</dbReference>
<feature type="domain" description="Mur ligase C-terminal" evidence="11">
    <location>
        <begin position="313"/>
        <end position="429"/>
    </location>
</feature>
<protein>
    <recommendedName>
        <fullName evidence="9 10">UDP-N-acetylmuramoylalanine--D-glutamate ligase</fullName>
        <ecNumber evidence="9 10">6.3.2.9</ecNumber>
    </recommendedName>
    <alternativeName>
        <fullName evidence="9">D-glutamic acid-adding enzyme</fullName>
    </alternativeName>
    <alternativeName>
        <fullName evidence="9">UDP-N-acetylmuramoyl-L-alanyl-D-glutamate synthetase</fullName>
    </alternativeName>
</protein>
<dbReference type="Gene3D" id="3.40.1190.10">
    <property type="entry name" value="Mur-like, catalytic domain"/>
    <property type="match status" value="1"/>
</dbReference>
<evidence type="ECO:0000256" key="10">
    <source>
        <dbReference type="RuleBase" id="RU003664"/>
    </source>
</evidence>
<dbReference type="InterPro" id="IPR036565">
    <property type="entry name" value="Mur-like_cat_sf"/>
</dbReference>
<gene>
    <name evidence="9" type="primary">murD</name>
    <name evidence="13" type="ORF">PYK22_03130</name>
</gene>
<comment type="similarity">
    <text evidence="9">Belongs to the MurCDEF family.</text>
</comment>
<evidence type="ECO:0000256" key="2">
    <source>
        <dbReference type="ARBA" id="ARBA00004752"/>
    </source>
</evidence>
<accession>A0A0B6X1B5</accession>
<dbReference type="RefSeq" id="WP_041978673.1">
    <property type="nucleotide sequence ID" value="NZ_CBXV010000008.1"/>
</dbReference>
<keyword evidence="8 9" id="KW-0131">Cell cycle</keyword>
<evidence type="ECO:0000256" key="4">
    <source>
        <dbReference type="ARBA" id="ARBA00022598"/>
    </source>
</evidence>
<dbReference type="HAMAP" id="MF_00639">
    <property type="entry name" value="MurD"/>
    <property type="match status" value="1"/>
</dbReference>
<dbReference type="GO" id="GO:0071555">
    <property type="term" value="P:cell wall organization"/>
    <property type="evidence" value="ECO:0007669"/>
    <property type="project" value="UniProtKB-KW"/>
</dbReference>
<feature type="domain" description="Mur ligase central" evidence="12">
    <location>
        <begin position="113"/>
        <end position="290"/>
    </location>
</feature>
<dbReference type="GO" id="GO:0008360">
    <property type="term" value="P:regulation of cell shape"/>
    <property type="evidence" value="ECO:0007669"/>
    <property type="project" value="UniProtKB-KW"/>
</dbReference>
<dbReference type="NCBIfam" id="TIGR01087">
    <property type="entry name" value="murD"/>
    <property type="match status" value="1"/>
</dbReference>
<evidence type="ECO:0000313" key="13">
    <source>
        <dbReference type="EMBL" id="CDM67081.1"/>
    </source>
</evidence>
<feature type="binding site" evidence="9">
    <location>
        <begin position="115"/>
        <end position="121"/>
    </location>
    <ligand>
        <name>ATP</name>
        <dbReference type="ChEBI" id="CHEBI:30616"/>
    </ligand>
</feature>
<dbReference type="EC" id="6.3.2.9" evidence="9 10"/>
<keyword evidence="4 9" id="KW-0436">Ligase</keyword>
<dbReference type="PANTHER" id="PTHR43692:SF1">
    <property type="entry name" value="UDP-N-ACETYLMURAMOYLALANINE--D-GLUTAMATE LIGASE"/>
    <property type="match status" value="1"/>
</dbReference>
<keyword evidence="14" id="KW-1185">Reference proteome</keyword>
<dbReference type="InterPro" id="IPR005762">
    <property type="entry name" value="MurD"/>
</dbReference>
<dbReference type="SUPFAM" id="SSF53244">
    <property type="entry name" value="MurD-like peptide ligases, peptide-binding domain"/>
    <property type="match status" value="1"/>
</dbReference>
<proteinExistence type="inferred from homology"/>
<evidence type="ECO:0000259" key="11">
    <source>
        <dbReference type="Pfam" id="PF02875"/>
    </source>
</evidence>
<dbReference type="UniPathway" id="UPA00219"/>
<dbReference type="GO" id="GO:0005524">
    <property type="term" value="F:ATP binding"/>
    <property type="evidence" value="ECO:0007669"/>
    <property type="project" value="UniProtKB-UniRule"/>
</dbReference>
<dbReference type="EMBL" id="CBXV010000008">
    <property type="protein sequence ID" value="CDM67081.1"/>
    <property type="molecule type" value="Genomic_DNA"/>
</dbReference>
<keyword evidence="9 10" id="KW-0573">Peptidoglycan synthesis</keyword>
<comment type="catalytic activity">
    <reaction evidence="9 10">
        <text>UDP-N-acetyl-alpha-D-muramoyl-L-alanine + D-glutamate + ATP = UDP-N-acetyl-alpha-D-muramoyl-L-alanyl-D-glutamate + ADP + phosphate + H(+)</text>
        <dbReference type="Rhea" id="RHEA:16429"/>
        <dbReference type="ChEBI" id="CHEBI:15378"/>
        <dbReference type="ChEBI" id="CHEBI:29986"/>
        <dbReference type="ChEBI" id="CHEBI:30616"/>
        <dbReference type="ChEBI" id="CHEBI:43474"/>
        <dbReference type="ChEBI" id="CHEBI:83898"/>
        <dbReference type="ChEBI" id="CHEBI:83900"/>
        <dbReference type="ChEBI" id="CHEBI:456216"/>
        <dbReference type="EC" id="6.3.2.9"/>
    </reaction>
</comment>
<keyword evidence="7 9" id="KW-0067">ATP-binding</keyword>
<dbReference type="PANTHER" id="PTHR43692">
    <property type="entry name" value="UDP-N-ACETYLMURAMOYLALANINE--D-GLUTAMATE LIGASE"/>
    <property type="match status" value="1"/>
</dbReference>
<sequence length="461" mass="50234">MELAGKKALVIGAGRSGTAAARFLAERGARVALNDRKPLEEWSAEARALESAGVKLFSGDVPQWMLDHADLLVVSPGVPTKSIAVRYAERAGVEIVGEVELAYRFLRGRLVAITGTNGKTTTTALVGQLLADAGFHVQVGGNIGTPLISLVETSRDDGWTVAEISSFQLETTDLFHPHVAAVLNVTPDHMDRYETFNDYAAAKHRIFRRQTEDDWAVLNADDETVSSWASGLCARVLWFSRRREVERGIFLRGRTLIARFDEGERELLAVDELSLRGAHNVENVMAALCMGRACGAPFETMCDTVRRFRGVEHRLELVAEIEGVRFYNDSKATNVDAAVKAFEAFSEDGGRIVAIMGGRGKGAPYAPLAPLIESRARALVLIGEDADRIARELGPFAPAVERAADMCDAVARAFRLAQPGDIVLLAPACASYDMFADFEDRGRKFKEAVRGLIGKESVEAR</sequence>
<dbReference type="Gene3D" id="3.40.50.720">
    <property type="entry name" value="NAD(P)-binding Rossmann-like Domain"/>
    <property type="match status" value="1"/>
</dbReference>
<comment type="subcellular location">
    <subcellularLocation>
        <location evidence="1 9 10">Cytoplasm</location>
    </subcellularLocation>
</comment>
<dbReference type="InterPro" id="IPR004101">
    <property type="entry name" value="Mur_ligase_C"/>
</dbReference>